<gene>
    <name evidence="2" type="ORF">FOB60_004190</name>
</gene>
<sequence>MSEASHTAVSCEKYIGANFHVTITDTRILEGILTAIDPFGNLLLSNVYETSKDKFDKTKLHVREIGLVSVPRETIVCIKVDAKTHKNIFGKS</sequence>
<dbReference type="SMART" id="SM00651">
    <property type="entry name" value="Sm"/>
    <property type="match status" value="1"/>
</dbReference>
<dbReference type="AlphaFoldDB" id="A0A8X7NJ57"/>
<dbReference type="Pfam" id="PF01423">
    <property type="entry name" value="LSM"/>
    <property type="match status" value="1"/>
</dbReference>
<organism evidence="2 3">
    <name type="scientific">Candida parapsilosis</name>
    <name type="common">Yeast</name>
    <dbReference type="NCBI Taxonomy" id="5480"/>
    <lineage>
        <taxon>Eukaryota</taxon>
        <taxon>Fungi</taxon>
        <taxon>Dikarya</taxon>
        <taxon>Ascomycota</taxon>
        <taxon>Saccharomycotina</taxon>
        <taxon>Pichiomycetes</taxon>
        <taxon>Debaryomycetaceae</taxon>
        <taxon>Candida/Lodderomyces clade</taxon>
        <taxon>Candida</taxon>
    </lineage>
</organism>
<evidence type="ECO:0000313" key="3">
    <source>
        <dbReference type="Proteomes" id="UP000590412"/>
    </source>
</evidence>
<dbReference type="SUPFAM" id="SSF50182">
    <property type="entry name" value="Sm-like ribonucleoproteins"/>
    <property type="match status" value="1"/>
</dbReference>
<name>A0A8X7NJ57_CANPA</name>
<dbReference type="Proteomes" id="UP000590412">
    <property type="component" value="Unassembled WGS sequence"/>
</dbReference>
<dbReference type="OrthoDB" id="368909at2759"/>
<comment type="caution">
    <text evidence="2">The sequence shown here is derived from an EMBL/GenBank/DDBJ whole genome shotgun (WGS) entry which is preliminary data.</text>
</comment>
<proteinExistence type="predicted"/>
<accession>A0A8X7NJ57</accession>
<dbReference type="InterPro" id="IPR001163">
    <property type="entry name" value="Sm_dom_euk/arc"/>
</dbReference>
<dbReference type="CDD" id="cd06168">
    <property type="entry name" value="LSMD1"/>
    <property type="match status" value="1"/>
</dbReference>
<protein>
    <submittedName>
        <fullName evidence="2">LSM domain family protein</fullName>
    </submittedName>
</protein>
<reference evidence="2" key="1">
    <citation type="submission" date="2020-03" db="EMBL/GenBank/DDBJ databases">
        <title>FDA dAtabase for Regulatory Grade micrObial Sequences (FDA-ARGOS): Supporting development and validation of Infectious Disease Dx tests.</title>
        <authorList>
            <person name="Campos J."/>
            <person name="Goldberg B."/>
            <person name="Tallon L."/>
            <person name="Sadzewicz L."/>
            <person name="Vavikolanu K."/>
            <person name="Mehta A."/>
            <person name="Aluvathingal J."/>
            <person name="Nadendla S."/>
            <person name="Nandy P."/>
            <person name="Geyer C."/>
            <person name="Yan Y."/>
            <person name="Sichtig H."/>
        </authorList>
    </citation>
    <scope>NUCLEOTIDE SEQUENCE [LARGE SCALE GENOMIC DNA]</scope>
    <source>
        <strain evidence="2">FDAARGOS_652</strain>
    </source>
</reference>
<dbReference type="InterPro" id="IPR034110">
    <property type="entry name" value="LSMD1_Sm"/>
</dbReference>
<evidence type="ECO:0000259" key="1">
    <source>
        <dbReference type="SMART" id="SM00651"/>
    </source>
</evidence>
<feature type="domain" description="Sm" evidence="1">
    <location>
        <begin position="9"/>
        <end position="80"/>
    </location>
</feature>
<dbReference type="EMBL" id="JABWAB010000006">
    <property type="protein sequence ID" value="KAF6048806.1"/>
    <property type="molecule type" value="Genomic_DNA"/>
</dbReference>
<dbReference type="Gene3D" id="2.30.30.100">
    <property type="match status" value="1"/>
</dbReference>
<evidence type="ECO:0000313" key="2">
    <source>
        <dbReference type="EMBL" id="KAF6048806.1"/>
    </source>
</evidence>
<dbReference type="GO" id="GO:0031417">
    <property type="term" value="C:NatC complex"/>
    <property type="evidence" value="ECO:0007669"/>
    <property type="project" value="InterPro"/>
</dbReference>
<dbReference type="InterPro" id="IPR010920">
    <property type="entry name" value="LSM_dom_sf"/>
</dbReference>